<feature type="domain" description="RlmI-like PUA" evidence="5">
    <location>
        <begin position="4"/>
        <end position="63"/>
    </location>
</feature>
<name>A0A1Y3UWB9_9ENTE</name>
<dbReference type="GO" id="GO:0003723">
    <property type="term" value="F:RNA binding"/>
    <property type="evidence" value="ECO:0007669"/>
    <property type="project" value="InterPro"/>
</dbReference>
<evidence type="ECO:0000313" key="6">
    <source>
        <dbReference type="EMBL" id="OUZ18754.1"/>
    </source>
</evidence>
<keyword evidence="2" id="KW-0808">Transferase</keyword>
<evidence type="ECO:0000256" key="2">
    <source>
        <dbReference type="ARBA" id="ARBA00022679"/>
    </source>
</evidence>
<protein>
    <recommendedName>
        <fullName evidence="8">SAM-dependent methyltransferase</fullName>
    </recommendedName>
</protein>
<dbReference type="InterPro" id="IPR041532">
    <property type="entry name" value="RlmI-like_PUA"/>
</dbReference>
<gene>
    <name evidence="6" type="ORF">A5869_000395</name>
</gene>
<dbReference type="RefSeq" id="WP_087401984.1">
    <property type="nucleotide sequence ID" value="NZ_NFHQ01000005.1"/>
</dbReference>
<dbReference type="Pfam" id="PF10672">
    <property type="entry name" value="Methyltrans_SAM"/>
    <property type="match status" value="1"/>
</dbReference>
<evidence type="ECO:0008006" key="8">
    <source>
        <dbReference type="Google" id="ProtNLM"/>
    </source>
</evidence>
<dbReference type="EMBL" id="NIBL01000001">
    <property type="protein sequence ID" value="OUZ18754.1"/>
    <property type="molecule type" value="Genomic_DNA"/>
</dbReference>
<comment type="caution">
    <text evidence="6">The sequence shown here is derived from an EMBL/GenBank/DDBJ whole genome shotgun (WGS) entry which is preliminary data.</text>
</comment>
<evidence type="ECO:0000313" key="7">
    <source>
        <dbReference type="Proteomes" id="UP000196503"/>
    </source>
</evidence>
<keyword evidence="1" id="KW-0489">Methyltransferase</keyword>
<dbReference type="Gene3D" id="3.40.50.150">
    <property type="entry name" value="Vaccinia Virus protein VP39"/>
    <property type="match status" value="1"/>
</dbReference>
<dbReference type="Gene3D" id="2.30.130.10">
    <property type="entry name" value="PUA domain"/>
    <property type="match status" value="1"/>
</dbReference>
<dbReference type="SUPFAM" id="SSF53335">
    <property type="entry name" value="S-adenosyl-L-methionine-dependent methyltransferases"/>
    <property type="match status" value="1"/>
</dbReference>
<proteinExistence type="predicted"/>
<dbReference type="InterPro" id="IPR015947">
    <property type="entry name" value="PUA-like_sf"/>
</dbReference>
<evidence type="ECO:0000259" key="4">
    <source>
        <dbReference type="Pfam" id="PF10672"/>
    </source>
</evidence>
<dbReference type="GO" id="GO:0008168">
    <property type="term" value="F:methyltransferase activity"/>
    <property type="evidence" value="ECO:0007669"/>
    <property type="project" value="UniProtKB-KW"/>
</dbReference>
<dbReference type="Gene3D" id="3.30.750.80">
    <property type="entry name" value="RNA methyltransferase domain (HRMD) like"/>
    <property type="match status" value="1"/>
</dbReference>
<dbReference type="InterPro" id="IPR019614">
    <property type="entry name" value="SAM-dep_methyl-trfase"/>
</dbReference>
<sequence length="388" mass="44423">MPKVIVINQAKKKFLQGYPLVRKEDVLDLQPTLEWIDFVDEKKRFIAKGYLGEQNKGIGWILSLKNEPIDGQFFAQKFKEAKQKRKAYFHAEDTNAFRIFNGEGDGIGGLTIDYYAGYAVVSWYNTTIYHHRQLIMENFLKVYPEILGIYEKNRFKSDLPESNHYVGKVAPEPLIVKENNVQYATYLNEGWMTGIFLDQHEVRGRLVDGLAMGKRILNMFSYTGAFSVAAAFGGASSTTSVDLAKRSLEKTKEQFAVNGFTLENHKIHVMDTFDYFRYAKKKGLQYDVIVLDPPSFARNGKKVFTVAKNYGDLITDSLPILADKGMIVASTNASNVTVAKFKKMIEKSFQAAHVQYRLVERYQLPADFVANEKYEESNYLKVFIYQKL</sequence>
<evidence type="ECO:0000256" key="1">
    <source>
        <dbReference type="ARBA" id="ARBA00022603"/>
    </source>
</evidence>
<evidence type="ECO:0000256" key="3">
    <source>
        <dbReference type="ARBA" id="ARBA00022691"/>
    </source>
</evidence>
<dbReference type="PANTHER" id="PTHR43042:SF3">
    <property type="entry name" value="RIBOSOMAL RNA LARGE SUBUNIT METHYLTRANSFERASE YWBD-RELATED"/>
    <property type="match status" value="1"/>
</dbReference>
<dbReference type="InterPro" id="IPR036974">
    <property type="entry name" value="PUA_sf"/>
</dbReference>
<reference evidence="6 7" key="1">
    <citation type="submission" date="2017-05" db="EMBL/GenBank/DDBJ databases">
        <title>The Genome Sequence of Enterococcus faecium 2D5_DIV0622.</title>
        <authorList>
            <consortium name="The Broad Institute Genomics Platform"/>
            <consortium name="The Broad Institute Genomic Center for Infectious Diseases"/>
            <person name="Earl A."/>
            <person name="Manson A."/>
            <person name="Schwartman J."/>
            <person name="Gilmore M."/>
            <person name="Abouelleil A."/>
            <person name="Cao P."/>
            <person name="Chapman S."/>
            <person name="Cusick C."/>
            <person name="Shea T."/>
            <person name="Young S."/>
            <person name="Neafsey D."/>
            <person name="Nusbaum C."/>
            <person name="Birren B."/>
        </authorList>
    </citation>
    <scope>NUCLEOTIDE SEQUENCE [LARGE SCALE GENOMIC DNA]</scope>
    <source>
        <strain evidence="6 7">2D5_DIV0622</strain>
    </source>
</reference>
<dbReference type="Pfam" id="PF17785">
    <property type="entry name" value="PUA_3"/>
    <property type="match status" value="1"/>
</dbReference>
<organism evidence="6 7">
    <name type="scientific">Enterococcus cecorum</name>
    <dbReference type="NCBI Taxonomy" id="44008"/>
    <lineage>
        <taxon>Bacteria</taxon>
        <taxon>Bacillati</taxon>
        <taxon>Bacillota</taxon>
        <taxon>Bacilli</taxon>
        <taxon>Lactobacillales</taxon>
        <taxon>Enterococcaceae</taxon>
        <taxon>Enterococcus</taxon>
    </lineage>
</organism>
<dbReference type="InterPro" id="IPR029063">
    <property type="entry name" value="SAM-dependent_MTases_sf"/>
</dbReference>
<dbReference type="Proteomes" id="UP000196503">
    <property type="component" value="Unassembled WGS sequence"/>
</dbReference>
<dbReference type="CDD" id="cd11572">
    <property type="entry name" value="RlmI_M_like"/>
    <property type="match status" value="1"/>
</dbReference>
<keyword evidence="3" id="KW-0949">S-adenosyl-L-methionine</keyword>
<dbReference type="GO" id="GO:0032259">
    <property type="term" value="P:methylation"/>
    <property type="evidence" value="ECO:0007669"/>
    <property type="project" value="UniProtKB-KW"/>
</dbReference>
<dbReference type="CDD" id="cd02440">
    <property type="entry name" value="AdoMet_MTases"/>
    <property type="match status" value="1"/>
</dbReference>
<accession>A0A1Y3UWB9</accession>
<evidence type="ECO:0000259" key="5">
    <source>
        <dbReference type="Pfam" id="PF17785"/>
    </source>
</evidence>
<feature type="domain" description="S-adenosylmethionine-dependent methyltransferase" evidence="4">
    <location>
        <begin position="175"/>
        <end position="369"/>
    </location>
</feature>
<dbReference type="AlphaFoldDB" id="A0A1Y3UWB9"/>
<dbReference type="SUPFAM" id="SSF88697">
    <property type="entry name" value="PUA domain-like"/>
    <property type="match status" value="1"/>
</dbReference>
<dbReference type="PANTHER" id="PTHR43042">
    <property type="entry name" value="SAM-DEPENDENT METHYLTRANSFERASE"/>
    <property type="match status" value="1"/>
</dbReference>